<reference evidence="3 4" key="2">
    <citation type="journal article" date="2017" name="Int. J. Syst. Evol. Microbiol.">
        <title>Rouxiella badensis sp. nov. and Rouxiella silvae sp. nov. isolated from peat bog soil in Germany and emendation of the genus description.</title>
        <authorList>
            <person name="Le Fleche-Mateos A."/>
            <person name="Kugler J.H."/>
            <person name="Hansen S.H."/>
            <person name="Syldatk C."/>
            <person name="Hausmann R."/>
            <person name="Lomprez F."/>
            <person name="Vandenbogaert M."/>
            <person name="Manuguerra J.C."/>
            <person name="Grimont P.A."/>
        </authorList>
    </citation>
    <scope>NUCLEOTIDE SEQUENCE [LARGE SCALE GENOMIC DNA]</scope>
    <source>
        <strain evidence="3 4">213</strain>
    </source>
</reference>
<dbReference type="PANTHER" id="PTHR43698">
    <property type="entry name" value="RIBD C-TERMINAL DOMAIN CONTAINING PROTEIN"/>
    <property type="match status" value="1"/>
</dbReference>
<dbReference type="EMBL" id="MRWD01000041">
    <property type="protein sequence ID" value="ORJ20158.1"/>
    <property type="molecule type" value="Genomic_DNA"/>
</dbReference>
<dbReference type="CDD" id="cd02233">
    <property type="entry name" value="cupin_HNL-like"/>
    <property type="match status" value="1"/>
</dbReference>
<organism evidence="2 5">
    <name type="scientific">Rouxiella silvae</name>
    <dbReference type="NCBI Taxonomy" id="1646373"/>
    <lineage>
        <taxon>Bacteria</taxon>
        <taxon>Pseudomonadati</taxon>
        <taxon>Pseudomonadota</taxon>
        <taxon>Gammaproteobacteria</taxon>
        <taxon>Enterobacterales</taxon>
        <taxon>Yersiniaceae</taxon>
        <taxon>Rouxiella</taxon>
    </lineage>
</organism>
<dbReference type="Gene3D" id="2.60.120.10">
    <property type="entry name" value="Jelly Rolls"/>
    <property type="match status" value="1"/>
</dbReference>
<proteinExistence type="predicted"/>
<dbReference type="AlphaFoldDB" id="A0AA40X4C5"/>
<dbReference type="InterPro" id="IPR013096">
    <property type="entry name" value="Cupin_2"/>
</dbReference>
<sequence length="134" mass="14743">MKVFHGRAEGVISEQRSSTFSGEVWGDPVMPTTDDVTINSVFFAPGGRTYWHTHQQGQILQVVSGSGWVCVDGESPQAIRQGDTVWIPADERHWHGAGKDSFMLHTATSLGKTLWQEEVAEEVYQRAIKGGNAS</sequence>
<reference evidence="3" key="1">
    <citation type="submission" date="2016-12" db="EMBL/GenBank/DDBJ databases">
        <authorList>
            <person name="Le Fleche-Mateos A."/>
        </authorList>
    </citation>
    <scope>NUCLEOTIDE SEQUENCE</scope>
    <source>
        <strain evidence="3">213</strain>
    </source>
</reference>
<gene>
    <name evidence="3" type="ORF">BS639_16455</name>
    <name evidence="2" type="ORF">ITX54_17440</name>
</gene>
<protein>
    <submittedName>
        <fullName evidence="2 3">Cupin</fullName>
    </submittedName>
</protein>
<dbReference type="InterPro" id="IPR011051">
    <property type="entry name" value="RmlC_Cupin_sf"/>
</dbReference>
<dbReference type="PANTHER" id="PTHR43698:SF1">
    <property type="entry name" value="BLL4564 PROTEIN"/>
    <property type="match status" value="1"/>
</dbReference>
<dbReference type="Proteomes" id="UP000705283">
    <property type="component" value="Unassembled WGS sequence"/>
</dbReference>
<evidence type="ECO:0000313" key="5">
    <source>
        <dbReference type="Proteomes" id="UP000705283"/>
    </source>
</evidence>
<reference evidence="2" key="3">
    <citation type="submission" date="2020-11" db="EMBL/GenBank/DDBJ databases">
        <authorList>
            <person name="Lee S.D."/>
        </authorList>
    </citation>
    <scope>NUCLEOTIDE SEQUENCE</scope>
    <source>
        <strain evidence="2">SAP-2</strain>
    </source>
</reference>
<dbReference type="Proteomes" id="UP000192722">
    <property type="component" value="Unassembled WGS sequence"/>
</dbReference>
<feature type="domain" description="Cupin type-2" evidence="1">
    <location>
        <begin position="42"/>
        <end position="98"/>
    </location>
</feature>
<dbReference type="RefSeq" id="WP_055775815.1">
    <property type="nucleotide sequence ID" value="NZ_CBCSCF010000009.1"/>
</dbReference>
<evidence type="ECO:0000259" key="1">
    <source>
        <dbReference type="Pfam" id="PF07883"/>
    </source>
</evidence>
<dbReference type="SUPFAM" id="SSF51182">
    <property type="entry name" value="RmlC-like cupins"/>
    <property type="match status" value="1"/>
</dbReference>
<dbReference type="EMBL" id="JADMKS010000007">
    <property type="protein sequence ID" value="MBF6638451.1"/>
    <property type="molecule type" value="Genomic_DNA"/>
</dbReference>
<dbReference type="Pfam" id="PF07883">
    <property type="entry name" value="Cupin_2"/>
    <property type="match status" value="1"/>
</dbReference>
<accession>A0AA40X4C5</accession>
<keyword evidence="4" id="KW-1185">Reference proteome</keyword>
<evidence type="ECO:0000313" key="3">
    <source>
        <dbReference type="EMBL" id="ORJ20158.1"/>
    </source>
</evidence>
<reference evidence="2" key="4">
    <citation type="submission" date="2022-09" db="EMBL/GenBank/DDBJ databases">
        <title>Rouxiella aceris sp. nov., isolated from tree sap and emended description of the genus Rhouxiella.</title>
        <authorList>
            <person name="Kim I.S."/>
        </authorList>
    </citation>
    <scope>NUCLEOTIDE SEQUENCE</scope>
    <source>
        <strain evidence="2">SAP-2</strain>
    </source>
</reference>
<dbReference type="InterPro" id="IPR014710">
    <property type="entry name" value="RmlC-like_jellyroll"/>
</dbReference>
<name>A0AA40X4C5_9GAMM</name>
<evidence type="ECO:0000313" key="2">
    <source>
        <dbReference type="EMBL" id="MBF6638451.1"/>
    </source>
</evidence>
<comment type="caution">
    <text evidence="2">The sequence shown here is derived from an EMBL/GenBank/DDBJ whole genome shotgun (WGS) entry which is preliminary data.</text>
</comment>
<evidence type="ECO:0000313" key="4">
    <source>
        <dbReference type="Proteomes" id="UP000192722"/>
    </source>
</evidence>
<dbReference type="InterPro" id="IPR047263">
    <property type="entry name" value="HNL-like_cupin"/>
</dbReference>